<dbReference type="RefSeq" id="WP_015332762.1">
    <property type="nucleotide sequence ID" value="NC_020054.1"/>
</dbReference>
<dbReference type="STRING" id="1166018.FAES_3656"/>
<organism evidence="1 2">
    <name type="scientific">Fibrella aestuarina BUZ 2</name>
    <dbReference type="NCBI Taxonomy" id="1166018"/>
    <lineage>
        <taxon>Bacteria</taxon>
        <taxon>Pseudomonadati</taxon>
        <taxon>Bacteroidota</taxon>
        <taxon>Cytophagia</taxon>
        <taxon>Cytophagales</taxon>
        <taxon>Spirosomataceae</taxon>
        <taxon>Fibrella</taxon>
    </lineage>
</organism>
<evidence type="ECO:0000313" key="1">
    <source>
        <dbReference type="EMBL" id="CCH01663.1"/>
    </source>
</evidence>
<dbReference type="EMBL" id="HE796683">
    <property type="protein sequence ID" value="CCH01663.1"/>
    <property type="molecule type" value="Genomic_DNA"/>
</dbReference>
<dbReference type="Proteomes" id="UP000011058">
    <property type="component" value="Chromosome"/>
</dbReference>
<accession>I0KC10</accession>
<gene>
    <name evidence="1" type="ORF">FAES_3656</name>
</gene>
<name>I0KC10_9BACT</name>
<sequence length="117" mass="13182">MKTKTPLEMDYKIIEVDGRSLLVFREFEGEDEQQRHVIHLHTWVEPSVLYKVSAILAEDATAEIAKQHVADTDEAAAREFIAAADQAMAKQIMDQEELVAMMERAFYGTASQTNLPG</sequence>
<dbReference type="AlphaFoldDB" id="I0KC10"/>
<keyword evidence="2" id="KW-1185">Reference proteome</keyword>
<protein>
    <submittedName>
        <fullName evidence="1">Uncharacterized protein</fullName>
    </submittedName>
</protein>
<evidence type="ECO:0000313" key="2">
    <source>
        <dbReference type="Proteomes" id="UP000011058"/>
    </source>
</evidence>
<reference evidence="1 2" key="1">
    <citation type="journal article" date="2012" name="J. Bacteriol.">
        <title>Genome Sequence of Fibrella aestuarina BUZ 2T, a Filamentous Marine Bacterium.</title>
        <authorList>
            <person name="Filippini M."/>
            <person name="Qi W."/>
            <person name="Blom J."/>
            <person name="Goesmann A."/>
            <person name="Smits T.H."/>
            <person name="Bagheri H.C."/>
        </authorList>
    </citation>
    <scope>NUCLEOTIDE SEQUENCE [LARGE SCALE GENOMIC DNA]</scope>
    <source>
        <strain evidence="2">BUZ 2T</strain>
    </source>
</reference>
<dbReference type="HOGENOM" id="CLU_2081312_0_0_10"/>
<dbReference type="KEGG" id="fae:FAES_3656"/>
<proteinExistence type="predicted"/>